<dbReference type="Gene3D" id="3.40.50.300">
    <property type="entry name" value="P-loop containing nucleotide triphosphate hydrolases"/>
    <property type="match status" value="1"/>
</dbReference>
<proteinExistence type="predicted"/>
<organism evidence="1">
    <name type="scientific">Siphoviridae sp. ctTnV63</name>
    <dbReference type="NCBI Taxonomy" id="2825523"/>
    <lineage>
        <taxon>Viruses</taxon>
        <taxon>Duplodnaviria</taxon>
        <taxon>Heunggongvirae</taxon>
        <taxon>Uroviricota</taxon>
        <taxon>Caudoviricetes</taxon>
    </lineage>
</organism>
<sequence length="328" mass="36819">MILIAILYPGSRPFTSAAGKGQSADILRSKFEELIKLVPALDREVDYRPRKTSFTKDKIVIYFKNGSIIDNLAANEKSRGQRRTNGVLEECASMDGDILQEVLIPTMAISRRLADGSVHAEEPTDKAQCYITTAGYKDSFAYRRLIYVLVKMVVAPEQACIIGGTWRIPLIFGQYSSKTWLDDQKRAEDFSEEQFGREYEGKWAGVSEDAFYSPEIFDKCRLIHKAENEYSKAAKNSYYVISADVGRFGCDTVATVVKVTPRVGNTGSGNAAHISHLKQVVNMFIFHDMHFQDQSLKLKTLYYLYSARRLVIDANGVGGGLMDYLVKP</sequence>
<reference evidence="1" key="1">
    <citation type="journal article" date="2021" name="Proc. Natl. Acad. Sci. U.S.A.">
        <title>A Catalog of Tens of Thousands of Viruses from Human Metagenomes Reveals Hidden Associations with Chronic Diseases.</title>
        <authorList>
            <person name="Tisza M.J."/>
            <person name="Buck C.B."/>
        </authorList>
    </citation>
    <scope>NUCLEOTIDE SEQUENCE</scope>
    <source>
        <strain evidence="1">CtTnV63</strain>
    </source>
</reference>
<name>A0A8S5NX49_9CAUD</name>
<evidence type="ECO:0000313" key="1">
    <source>
        <dbReference type="EMBL" id="DAD98539.1"/>
    </source>
</evidence>
<dbReference type="EMBL" id="BK015264">
    <property type="protein sequence ID" value="DAD98539.1"/>
    <property type="molecule type" value="Genomic_DNA"/>
</dbReference>
<dbReference type="InterPro" id="IPR027417">
    <property type="entry name" value="P-loop_NTPase"/>
</dbReference>
<dbReference type="Gene3D" id="3.30.420.240">
    <property type="match status" value="1"/>
</dbReference>
<protein>
    <submittedName>
        <fullName evidence="1">Terminase large subunit</fullName>
    </submittedName>
</protein>
<accession>A0A8S5NX49</accession>